<feature type="transmembrane region" description="Helical" evidence="6">
    <location>
        <begin position="321"/>
        <end position="340"/>
    </location>
</feature>
<feature type="transmembrane region" description="Helical" evidence="6">
    <location>
        <begin position="83"/>
        <end position="100"/>
    </location>
</feature>
<dbReference type="InterPro" id="IPR011701">
    <property type="entry name" value="MFS"/>
</dbReference>
<feature type="transmembrane region" description="Helical" evidence="6">
    <location>
        <begin position="12"/>
        <end position="30"/>
    </location>
</feature>
<feature type="transmembrane region" description="Helical" evidence="6">
    <location>
        <begin position="106"/>
        <end position="124"/>
    </location>
</feature>
<evidence type="ECO:0000256" key="2">
    <source>
        <dbReference type="ARBA" id="ARBA00022448"/>
    </source>
</evidence>
<dbReference type="PANTHER" id="PTHR19432">
    <property type="entry name" value="SUGAR TRANSPORTER"/>
    <property type="match status" value="1"/>
</dbReference>
<proteinExistence type="predicted"/>
<sequence length="442" mass="48113">MHQLAKPKLSFWQIWHMSFGFFGIQFGFALQNTNTSRIFATLGADIDSLSILWLAAPITGLLVQPIIGYLSDNTWHPKWGRRRPFFFIGSVLASIAMFLMPNSSVLWMAVFVLWLMDASINVSMEPFRAFVGDKLDASQQTGGFAMQTFFIGCGGVIASLLPTIFTDYLGVSNVPVNGAIPDTVRYSFYVGGSVYFLAVMWTVLLSKEDAPADMDAFLAERAANQGLGKAVKEILGGFFKMPKTMVQLAIVQFFTWVALFAMWVYTTPSIASGVFQSSDAQSSAYQEAGNWVGIMFAMYGGVSAIAAFLLPMLAKVTSRKFVHLLCLAIGGFSLISIFAITSKEMLLLPMVGVGIAWASVLTMPYAILAGALPANKMGYYMGLFNFFVVIPQIVAGVVLGAILKHFFANQSVKILMLGGACMVLAGVLTLFVQDEAEKAITK</sequence>
<feature type="transmembrane region" description="Helical" evidence="6">
    <location>
        <begin position="248"/>
        <end position="271"/>
    </location>
</feature>
<feature type="transmembrane region" description="Helical" evidence="6">
    <location>
        <begin position="291"/>
        <end position="314"/>
    </location>
</feature>
<gene>
    <name evidence="8" type="ORF">GCM10011282_11420</name>
</gene>
<dbReference type="InterPro" id="IPR020846">
    <property type="entry name" value="MFS_dom"/>
</dbReference>
<feature type="transmembrane region" description="Helical" evidence="6">
    <location>
        <begin position="414"/>
        <end position="432"/>
    </location>
</feature>
<feature type="transmembrane region" description="Helical" evidence="6">
    <location>
        <begin position="50"/>
        <end position="71"/>
    </location>
</feature>
<evidence type="ECO:0000259" key="7">
    <source>
        <dbReference type="PROSITE" id="PS50850"/>
    </source>
</evidence>
<dbReference type="RefSeq" id="WP_229827092.1">
    <property type="nucleotide sequence ID" value="NZ_BMYT01000001.1"/>
</dbReference>
<comment type="caution">
    <text evidence="8">The sequence shown here is derived from an EMBL/GenBank/DDBJ whole genome shotgun (WGS) entry which is preliminary data.</text>
</comment>
<evidence type="ECO:0000256" key="6">
    <source>
        <dbReference type="SAM" id="Phobius"/>
    </source>
</evidence>
<feature type="domain" description="Major facilitator superfamily (MFS) profile" evidence="7">
    <location>
        <begin position="244"/>
        <end position="442"/>
    </location>
</feature>
<dbReference type="PANTHER" id="PTHR19432:SF35">
    <property type="entry name" value="SOLUTE CARRIER FAMILY 45 MEMBER 3 ISOFORM X1"/>
    <property type="match status" value="1"/>
</dbReference>
<evidence type="ECO:0000256" key="1">
    <source>
        <dbReference type="ARBA" id="ARBA00004141"/>
    </source>
</evidence>
<feature type="transmembrane region" description="Helical" evidence="6">
    <location>
        <begin position="346"/>
        <end position="368"/>
    </location>
</feature>
<keyword evidence="4 6" id="KW-1133">Transmembrane helix</keyword>
<comment type="subcellular location">
    <subcellularLocation>
        <location evidence="1">Membrane</location>
        <topology evidence="1">Multi-pass membrane protein</topology>
    </subcellularLocation>
</comment>
<evidence type="ECO:0000313" key="9">
    <source>
        <dbReference type="Proteomes" id="UP000620127"/>
    </source>
</evidence>
<feature type="transmembrane region" description="Helical" evidence="6">
    <location>
        <begin position="186"/>
        <end position="205"/>
    </location>
</feature>
<evidence type="ECO:0000313" key="8">
    <source>
        <dbReference type="EMBL" id="GGX06751.1"/>
    </source>
</evidence>
<dbReference type="EMBL" id="BMYT01000001">
    <property type="protein sequence ID" value="GGX06751.1"/>
    <property type="molecule type" value="Genomic_DNA"/>
</dbReference>
<accession>A0ABQ2XA34</accession>
<organism evidence="8 9">
    <name type="scientific">Undibacterium macrobrachii</name>
    <dbReference type="NCBI Taxonomy" id="1119058"/>
    <lineage>
        <taxon>Bacteria</taxon>
        <taxon>Pseudomonadati</taxon>
        <taxon>Pseudomonadota</taxon>
        <taxon>Betaproteobacteria</taxon>
        <taxon>Burkholderiales</taxon>
        <taxon>Oxalobacteraceae</taxon>
        <taxon>Undibacterium</taxon>
    </lineage>
</organism>
<dbReference type="PROSITE" id="PS50850">
    <property type="entry name" value="MFS"/>
    <property type="match status" value="1"/>
</dbReference>
<dbReference type="Pfam" id="PF07690">
    <property type="entry name" value="MFS_1"/>
    <property type="match status" value="1"/>
</dbReference>
<dbReference type="SUPFAM" id="SSF103473">
    <property type="entry name" value="MFS general substrate transporter"/>
    <property type="match status" value="1"/>
</dbReference>
<reference evidence="9" key="1">
    <citation type="journal article" date="2019" name="Int. J. Syst. Evol. Microbiol.">
        <title>The Global Catalogue of Microorganisms (GCM) 10K type strain sequencing project: providing services to taxonomists for standard genome sequencing and annotation.</title>
        <authorList>
            <consortium name="The Broad Institute Genomics Platform"/>
            <consortium name="The Broad Institute Genome Sequencing Center for Infectious Disease"/>
            <person name="Wu L."/>
            <person name="Ma J."/>
        </authorList>
    </citation>
    <scope>NUCLEOTIDE SEQUENCE [LARGE SCALE GENOMIC DNA]</scope>
    <source>
        <strain evidence="9">KCTC 23916</strain>
    </source>
</reference>
<feature type="transmembrane region" description="Helical" evidence="6">
    <location>
        <begin position="380"/>
        <end position="402"/>
    </location>
</feature>
<dbReference type="Proteomes" id="UP000620127">
    <property type="component" value="Unassembled WGS sequence"/>
</dbReference>
<dbReference type="Gene3D" id="1.20.1250.20">
    <property type="entry name" value="MFS general substrate transporter like domains"/>
    <property type="match status" value="1"/>
</dbReference>
<name>A0ABQ2XA34_9BURK</name>
<protein>
    <submittedName>
        <fullName evidence="8">Sugar transporter</fullName>
    </submittedName>
</protein>
<evidence type="ECO:0000256" key="4">
    <source>
        <dbReference type="ARBA" id="ARBA00022989"/>
    </source>
</evidence>
<evidence type="ECO:0000256" key="5">
    <source>
        <dbReference type="ARBA" id="ARBA00023136"/>
    </source>
</evidence>
<keyword evidence="5 6" id="KW-0472">Membrane</keyword>
<keyword evidence="2" id="KW-0813">Transport</keyword>
<keyword evidence="3 6" id="KW-0812">Transmembrane</keyword>
<keyword evidence="9" id="KW-1185">Reference proteome</keyword>
<keyword evidence="8" id="KW-0762">Sugar transport</keyword>
<dbReference type="InterPro" id="IPR036259">
    <property type="entry name" value="MFS_trans_sf"/>
</dbReference>
<evidence type="ECO:0000256" key="3">
    <source>
        <dbReference type="ARBA" id="ARBA00022692"/>
    </source>
</evidence>
<feature type="transmembrane region" description="Helical" evidence="6">
    <location>
        <begin position="144"/>
        <end position="166"/>
    </location>
</feature>